<dbReference type="PROSITE" id="PS00075">
    <property type="entry name" value="DHFR_1"/>
    <property type="match status" value="1"/>
</dbReference>
<dbReference type="Proteomes" id="UP000584824">
    <property type="component" value="Unassembled WGS sequence"/>
</dbReference>
<dbReference type="GO" id="GO:0050661">
    <property type="term" value="F:NADP binding"/>
    <property type="evidence" value="ECO:0007669"/>
    <property type="project" value="InterPro"/>
</dbReference>
<evidence type="ECO:0000313" key="11">
    <source>
        <dbReference type="EMBL" id="MBB4105176.1"/>
    </source>
</evidence>
<dbReference type="PIRSF" id="PIRSF000194">
    <property type="entry name" value="DHFR"/>
    <property type="match status" value="1"/>
</dbReference>
<dbReference type="EMBL" id="JACIDU010000017">
    <property type="protein sequence ID" value="MBB4105176.1"/>
    <property type="molecule type" value="Genomic_DNA"/>
</dbReference>
<evidence type="ECO:0000256" key="1">
    <source>
        <dbReference type="ARBA" id="ARBA00004903"/>
    </source>
</evidence>
<gene>
    <name evidence="11" type="ORF">GGQ66_003759</name>
</gene>
<dbReference type="GO" id="GO:0046655">
    <property type="term" value="P:folic acid metabolic process"/>
    <property type="evidence" value="ECO:0007669"/>
    <property type="project" value="TreeGrafter"/>
</dbReference>
<dbReference type="PROSITE" id="PS51330">
    <property type="entry name" value="DHFR_2"/>
    <property type="match status" value="1"/>
</dbReference>
<comment type="similarity">
    <text evidence="2 8 9">Belongs to the dihydrofolate reductase family.</text>
</comment>
<dbReference type="PRINTS" id="PR00070">
    <property type="entry name" value="DHFR"/>
</dbReference>
<comment type="caution">
    <text evidence="11">The sequence shown here is derived from an EMBL/GenBank/DDBJ whole genome shotgun (WGS) entry which is preliminary data.</text>
</comment>
<dbReference type="Gene3D" id="3.40.430.10">
    <property type="entry name" value="Dihydrofolate Reductase, subunit A"/>
    <property type="match status" value="1"/>
</dbReference>
<name>A0A7W6K4R9_9HYPH</name>
<proteinExistence type="inferred from homology"/>
<dbReference type="InterPro" id="IPR012259">
    <property type="entry name" value="DHFR"/>
</dbReference>
<organism evidence="11 12">
    <name type="scientific">Allorhizobium borbori</name>
    <dbReference type="NCBI Taxonomy" id="485907"/>
    <lineage>
        <taxon>Bacteria</taxon>
        <taxon>Pseudomonadati</taxon>
        <taxon>Pseudomonadota</taxon>
        <taxon>Alphaproteobacteria</taxon>
        <taxon>Hyphomicrobiales</taxon>
        <taxon>Rhizobiaceae</taxon>
        <taxon>Rhizobium/Agrobacterium group</taxon>
        <taxon>Allorhizobium</taxon>
    </lineage>
</organism>
<evidence type="ECO:0000256" key="5">
    <source>
        <dbReference type="ARBA" id="ARBA00022857"/>
    </source>
</evidence>
<evidence type="ECO:0000256" key="9">
    <source>
        <dbReference type="RuleBase" id="RU004474"/>
    </source>
</evidence>
<keyword evidence="6 8" id="KW-0560">Oxidoreductase</keyword>
<accession>A0A7W6K4R9</accession>
<evidence type="ECO:0000313" key="12">
    <source>
        <dbReference type="Proteomes" id="UP000584824"/>
    </source>
</evidence>
<dbReference type="CDD" id="cd00209">
    <property type="entry name" value="DHFR"/>
    <property type="match status" value="1"/>
</dbReference>
<evidence type="ECO:0000256" key="7">
    <source>
        <dbReference type="ARBA" id="ARBA00025067"/>
    </source>
</evidence>
<dbReference type="EC" id="1.5.1.3" evidence="3 8"/>
<evidence type="ECO:0000256" key="6">
    <source>
        <dbReference type="ARBA" id="ARBA00023002"/>
    </source>
</evidence>
<keyword evidence="4 8" id="KW-0554">One-carbon metabolism</keyword>
<protein>
    <recommendedName>
        <fullName evidence="3 8">Dihydrofolate reductase</fullName>
        <ecNumber evidence="3 8">1.5.1.3</ecNumber>
    </recommendedName>
</protein>
<dbReference type="PANTHER" id="PTHR48069:SF3">
    <property type="entry name" value="DIHYDROFOLATE REDUCTASE"/>
    <property type="match status" value="1"/>
</dbReference>
<dbReference type="SUPFAM" id="SSF53597">
    <property type="entry name" value="Dihydrofolate reductase-like"/>
    <property type="match status" value="1"/>
</dbReference>
<dbReference type="InterPro" id="IPR017925">
    <property type="entry name" value="DHFR_CS"/>
</dbReference>
<dbReference type="InterPro" id="IPR001796">
    <property type="entry name" value="DHFR_dom"/>
</dbReference>
<dbReference type="GO" id="GO:0006730">
    <property type="term" value="P:one-carbon metabolic process"/>
    <property type="evidence" value="ECO:0007669"/>
    <property type="project" value="UniProtKB-KW"/>
</dbReference>
<dbReference type="AlphaFoldDB" id="A0A7W6K4R9"/>
<evidence type="ECO:0000256" key="4">
    <source>
        <dbReference type="ARBA" id="ARBA00022563"/>
    </source>
</evidence>
<dbReference type="InterPro" id="IPR024072">
    <property type="entry name" value="DHFR-like_dom_sf"/>
</dbReference>
<keyword evidence="12" id="KW-1185">Reference proteome</keyword>
<feature type="domain" description="DHFR" evidence="10">
    <location>
        <begin position="6"/>
        <end position="170"/>
    </location>
</feature>
<dbReference type="PANTHER" id="PTHR48069">
    <property type="entry name" value="DIHYDROFOLATE REDUCTASE"/>
    <property type="match status" value="1"/>
</dbReference>
<comment type="catalytic activity">
    <reaction evidence="8">
        <text>(6S)-5,6,7,8-tetrahydrofolate + NADP(+) = 7,8-dihydrofolate + NADPH + H(+)</text>
        <dbReference type="Rhea" id="RHEA:15009"/>
        <dbReference type="ChEBI" id="CHEBI:15378"/>
        <dbReference type="ChEBI" id="CHEBI:57451"/>
        <dbReference type="ChEBI" id="CHEBI:57453"/>
        <dbReference type="ChEBI" id="CHEBI:57783"/>
        <dbReference type="ChEBI" id="CHEBI:58349"/>
        <dbReference type="EC" id="1.5.1.3"/>
    </reaction>
</comment>
<reference evidence="11 12" key="1">
    <citation type="submission" date="2020-08" db="EMBL/GenBank/DDBJ databases">
        <title>Genomic Encyclopedia of Type Strains, Phase IV (KMG-IV): sequencing the most valuable type-strain genomes for metagenomic binning, comparative biology and taxonomic classification.</title>
        <authorList>
            <person name="Goeker M."/>
        </authorList>
    </citation>
    <scope>NUCLEOTIDE SEQUENCE [LARGE SCALE GENOMIC DNA]</scope>
    <source>
        <strain evidence="11 12">DSM 26385</strain>
    </source>
</reference>
<comment type="function">
    <text evidence="7 8">Key enzyme in folate metabolism. Catalyzes an essential reaction for de novo glycine and purine synthesis, and for DNA precursor synthesis.</text>
</comment>
<dbReference type="RefSeq" id="WP_183794416.1">
    <property type="nucleotide sequence ID" value="NZ_JACIDU010000017.1"/>
</dbReference>
<keyword evidence="5 8" id="KW-0521">NADP</keyword>
<evidence type="ECO:0000256" key="8">
    <source>
        <dbReference type="PIRNR" id="PIRNR000194"/>
    </source>
</evidence>
<evidence type="ECO:0000259" key="10">
    <source>
        <dbReference type="PROSITE" id="PS51330"/>
    </source>
</evidence>
<evidence type="ECO:0000256" key="2">
    <source>
        <dbReference type="ARBA" id="ARBA00009539"/>
    </source>
</evidence>
<dbReference type="UniPathway" id="UPA00077">
    <property type="reaction ID" value="UER00158"/>
</dbReference>
<dbReference type="GO" id="GO:0004146">
    <property type="term" value="F:dihydrofolate reductase activity"/>
    <property type="evidence" value="ECO:0007669"/>
    <property type="project" value="UniProtKB-EC"/>
</dbReference>
<evidence type="ECO:0000256" key="3">
    <source>
        <dbReference type="ARBA" id="ARBA00012856"/>
    </source>
</evidence>
<dbReference type="GO" id="GO:0046452">
    <property type="term" value="P:dihydrofolate metabolic process"/>
    <property type="evidence" value="ECO:0007669"/>
    <property type="project" value="TreeGrafter"/>
</dbReference>
<comment type="pathway">
    <text evidence="1 8">Cofactor biosynthesis; tetrahydrofolate biosynthesis; 5,6,7,8-tetrahydrofolate from 7,8-dihydrofolate: step 1/1.</text>
</comment>
<dbReference type="GO" id="GO:0046654">
    <property type="term" value="P:tetrahydrofolate biosynthetic process"/>
    <property type="evidence" value="ECO:0007669"/>
    <property type="project" value="UniProtKB-UniPathway"/>
</dbReference>
<dbReference type="GO" id="GO:0005829">
    <property type="term" value="C:cytosol"/>
    <property type="evidence" value="ECO:0007669"/>
    <property type="project" value="TreeGrafter"/>
</dbReference>
<dbReference type="Pfam" id="PF00186">
    <property type="entry name" value="DHFR_1"/>
    <property type="match status" value="1"/>
</dbReference>
<sequence length="172" mass="18772">MIDGIDVVIVVARARNGVIGREGDMPWRLSTDLKRFKALTMGKPLVMGRKTLETFPKLLPGRPHIVVTRNADYVREGVTVVGSLEAGLAEGVRQAKELGVDAVFVVGGGDIYRQALPVADRLHITHIDAAPEGDTTFPAISAEDWVTEEELAVPAGERDDHATVYTVYRRRA</sequence>